<organism evidence="1 2">
    <name type="scientific">Sediminicola luteus</name>
    <dbReference type="NCBI Taxonomy" id="319238"/>
    <lineage>
        <taxon>Bacteria</taxon>
        <taxon>Pseudomonadati</taxon>
        <taxon>Bacteroidota</taxon>
        <taxon>Flavobacteriia</taxon>
        <taxon>Flavobacteriales</taxon>
        <taxon>Flavobacteriaceae</taxon>
        <taxon>Sediminicola</taxon>
    </lineage>
</organism>
<dbReference type="Proteomes" id="UP000219559">
    <property type="component" value="Unassembled WGS sequence"/>
</dbReference>
<comment type="caution">
    <text evidence="1">The sequence shown here is derived from an EMBL/GenBank/DDBJ whole genome shotgun (WGS) entry which is preliminary data.</text>
</comment>
<name>A0A2A4G9I8_9FLAO</name>
<dbReference type="EMBL" id="NBWU01000003">
    <property type="protein sequence ID" value="PCE64634.1"/>
    <property type="molecule type" value="Genomic_DNA"/>
</dbReference>
<gene>
    <name evidence="1" type="ORF">B7P33_09400</name>
</gene>
<proteinExistence type="predicted"/>
<dbReference type="OrthoDB" id="832379at2"/>
<reference evidence="1 2" key="1">
    <citation type="submission" date="2017-04" db="EMBL/GenBank/DDBJ databases">
        <title>A new member of the family Flavobacteriaceae isolated from ascidians.</title>
        <authorList>
            <person name="Chen L."/>
        </authorList>
    </citation>
    <scope>NUCLEOTIDE SEQUENCE [LARGE SCALE GENOMIC DNA]</scope>
    <source>
        <strain evidence="1 2">HQA918</strain>
    </source>
</reference>
<accession>A0A2A4G9I8</accession>
<evidence type="ECO:0000313" key="1">
    <source>
        <dbReference type="EMBL" id="PCE64634.1"/>
    </source>
</evidence>
<evidence type="ECO:0000313" key="2">
    <source>
        <dbReference type="Proteomes" id="UP000219559"/>
    </source>
</evidence>
<keyword evidence="2" id="KW-1185">Reference proteome</keyword>
<sequence length="573" mass="65774">MALLFTSCQDEFEEVELAQQEADSFAATSPTANLIMGTTAKDGSYDNIIDEASCIALKFPYTVNVNGLDVTVDDMEDLELIEELLDKLDGKKELMELIFPLTITLSDYTEVVINNKEELYEHAKACVEGGDDDDVECIDFVYPIKLYTFDINEVQTGTVTVNHDKELRRFFAGLEVGNLVGFEFPINLTLYDGSEVVVNSNAELAHALEAAKEACDEDDDNDHNDDDFEDVDLDELLMTCSWKVLEVKRNNQDNTPQYEAYRMKFKPEGEVVVHDREGNVLNGTWSTRMTDAGAMINLEFDTLVDFTLDWKVYELEEGKIKLYGDDGNRIVMKKHCAPIIPSPETLREIMAECHWIIKDVKHNNMEVNRLLGLHIEFQADNVAILTDRLDFEKEGEWELTSNDKDQRVLAISFEDEPELNFEWLLSHMEEERMKFQIEEYAYELKLERNCDDDANDEDVAEIKALLDDSLWKITLFEENEDPGTEMYADLTFQFKYGGELAVTQNEDPIDTGRWVFYRNAEGGLEMIISFANTSNMYPLANDYQVYEVKDGTLKLKHYNGDQGKDYLTFEQIQ</sequence>
<evidence type="ECO:0008006" key="3">
    <source>
        <dbReference type="Google" id="ProtNLM"/>
    </source>
</evidence>
<protein>
    <recommendedName>
        <fullName evidence="3">Lipocalin-like domain-containing protein</fullName>
    </recommendedName>
</protein>
<dbReference type="AlphaFoldDB" id="A0A2A4G9I8"/>